<evidence type="ECO:0000313" key="2">
    <source>
        <dbReference type="Proteomes" id="UP000292282"/>
    </source>
</evidence>
<keyword evidence="2" id="KW-1185">Reference proteome</keyword>
<gene>
    <name evidence="1" type="ORF">CWI38_0745p0030</name>
</gene>
<dbReference type="Proteomes" id="UP000292282">
    <property type="component" value="Unassembled WGS sequence"/>
</dbReference>
<dbReference type="EMBL" id="PITK01000745">
    <property type="protein sequence ID" value="TBU12470.1"/>
    <property type="molecule type" value="Genomic_DNA"/>
</dbReference>
<name>A0A4Q9LXN5_9MICR</name>
<dbReference type="AlphaFoldDB" id="A0A4Q9LXN5"/>
<reference evidence="1 2" key="1">
    <citation type="submission" date="2017-12" db="EMBL/GenBank/DDBJ databases">
        <authorList>
            <person name="Pombert J.-F."/>
            <person name="Haag K.L."/>
            <person name="Ebert D."/>
        </authorList>
    </citation>
    <scope>NUCLEOTIDE SEQUENCE [LARGE SCALE GENOMIC DNA]</scope>
    <source>
        <strain evidence="1">IL-G-3</strain>
    </source>
</reference>
<sequence length="455" mass="54499">MSIHIPYFILFFKTLHFSNLNIEEAYLNNEETNKYFENILENKDKINKGILWMQNFTQNFLIFKDELNEGIIKFYHFSNEDLENKLDPLQKIVWLADLNTFLDKFQKNLDDYYRAMNEFAIIYKNIENLSTYVDNMAINLPCNLFSIKNNFVVQLIQTKNEMFLNLCEILNFLKLYRLEYPLSSKIEEISSYLANVLKSKQRKEMNFSGCARFQLKFKEYLKILKKLEINIQKYTDFIKNSYYSFDFEFLLSQKNHGNLAQDLLNQINTLNNLDSSASYFLTDDIEISKTFPSKYDLDRLNFFINSAIVSFENTFFTITKKITEIQNIYTFLISTFFKCENNLEFKDKLLILNTSEFKNSFLDFLNQNILIYKENYTSSCECLVAIMNDYTFFLNRIIKSTIMISCSLNPILKSYIIKMETSLNHCLKKIQEKRKEFYHFIYTELPQNFFRIYLD</sequence>
<accession>A0A4Q9LXN5</accession>
<organism evidence="1 2">
    <name type="scientific">Hamiltosporidium tvaerminnensis</name>
    <dbReference type="NCBI Taxonomy" id="1176355"/>
    <lineage>
        <taxon>Eukaryota</taxon>
        <taxon>Fungi</taxon>
        <taxon>Fungi incertae sedis</taxon>
        <taxon>Microsporidia</taxon>
        <taxon>Dubosqiidae</taxon>
        <taxon>Hamiltosporidium</taxon>
    </lineage>
</organism>
<comment type="caution">
    <text evidence="1">The sequence shown here is derived from an EMBL/GenBank/DDBJ whole genome shotgun (WGS) entry which is preliminary data.</text>
</comment>
<protein>
    <submittedName>
        <fullName evidence="1">Uncharacterized protein</fullName>
    </submittedName>
</protein>
<evidence type="ECO:0000313" key="1">
    <source>
        <dbReference type="EMBL" id="TBU12470.1"/>
    </source>
</evidence>
<proteinExistence type="predicted"/>
<dbReference type="VEuPathDB" id="MicrosporidiaDB:CWI38_0745p0030"/>